<evidence type="ECO:0000313" key="4">
    <source>
        <dbReference type="EMBL" id="KAK8048379.1"/>
    </source>
</evidence>
<dbReference type="GeneID" id="92094581"/>
<keyword evidence="1" id="KW-0677">Repeat</keyword>
<dbReference type="Proteomes" id="UP001480595">
    <property type="component" value="Unassembled WGS sequence"/>
</dbReference>
<dbReference type="SMART" id="SM00248">
    <property type="entry name" value="ANK"/>
    <property type="match status" value="3"/>
</dbReference>
<evidence type="ECO:0000256" key="2">
    <source>
        <dbReference type="ARBA" id="ARBA00023043"/>
    </source>
</evidence>
<evidence type="ECO:0000256" key="3">
    <source>
        <dbReference type="PROSITE-ProRule" id="PRU00023"/>
    </source>
</evidence>
<dbReference type="PROSITE" id="PS50297">
    <property type="entry name" value="ANK_REP_REGION"/>
    <property type="match status" value="1"/>
</dbReference>
<sequence length="196" mass="21816">MDAINCCLYEGATREGRRLDNIHPSGLIPLYASLHHGHVDIVQLLLKEGTESCREDNLGRSLSFFAVQGGLEALNVLRDREININKRDYYGSTLLSVAVRYSYKELVNQLLAIPEIDCTLKDNFGRSALWWARKQGHVGIEECLLDYAKNQGVDFGTLEVETGELVELNNGSGWCDIVTVATSLFAWNAGGLERIV</sequence>
<dbReference type="Gene3D" id="1.25.40.20">
    <property type="entry name" value="Ankyrin repeat-containing domain"/>
    <property type="match status" value="1"/>
</dbReference>
<keyword evidence="2 3" id="KW-0040">ANK repeat</keyword>
<dbReference type="PROSITE" id="PS50088">
    <property type="entry name" value="ANK_REPEAT"/>
    <property type="match status" value="1"/>
</dbReference>
<dbReference type="PANTHER" id="PTHR24198">
    <property type="entry name" value="ANKYRIN REPEAT AND PROTEIN KINASE DOMAIN-CONTAINING PROTEIN"/>
    <property type="match status" value="1"/>
</dbReference>
<dbReference type="InterPro" id="IPR036770">
    <property type="entry name" value="Ankyrin_rpt-contain_sf"/>
</dbReference>
<keyword evidence="5" id="KW-1185">Reference proteome</keyword>
<reference evidence="4 5" key="1">
    <citation type="submission" date="2023-01" db="EMBL/GenBank/DDBJ databases">
        <title>Analysis of 21 Apiospora genomes using comparative genomics revels a genus with tremendous synthesis potential of carbohydrate active enzymes and secondary metabolites.</title>
        <authorList>
            <person name="Sorensen T."/>
        </authorList>
    </citation>
    <scope>NUCLEOTIDE SEQUENCE [LARGE SCALE GENOMIC DNA]</scope>
    <source>
        <strain evidence="4 5">CBS 135458</strain>
    </source>
</reference>
<organism evidence="4 5">
    <name type="scientific">Apiospora phragmitis</name>
    <dbReference type="NCBI Taxonomy" id="2905665"/>
    <lineage>
        <taxon>Eukaryota</taxon>
        <taxon>Fungi</taxon>
        <taxon>Dikarya</taxon>
        <taxon>Ascomycota</taxon>
        <taxon>Pezizomycotina</taxon>
        <taxon>Sordariomycetes</taxon>
        <taxon>Xylariomycetidae</taxon>
        <taxon>Amphisphaeriales</taxon>
        <taxon>Apiosporaceae</taxon>
        <taxon>Apiospora</taxon>
    </lineage>
</organism>
<dbReference type="RefSeq" id="XP_066710628.1">
    <property type="nucleotide sequence ID" value="XM_066861518.1"/>
</dbReference>
<name>A0ABR1TRI9_9PEZI</name>
<feature type="repeat" description="ANK" evidence="3">
    <location>
        <begin position="25"/>
        <end position="57"/>
    </location>
</feature>
<accession>A0ABR1TRI9</accession>
<evidence type="ECO:0000313" key="5">
    <source>
        <dbReference type="Proteomes" id="UP001480595"/>
    </source>
</evidence>
<evidence type="ECO:0008006" key="6">
    <source>
        <dbReference type="Google" id="ProtNLM"/>
    </source>
</evidence>
<protein>
    <recommendedName>
        <fullName evidence="6">Ankyrin</fullName>
    </recommendedName>
</protein>
<dbReference type="EMBL" id="JAQQWL010000011">
    <property type="protein sequence ID" value="KAK8048379.1"/>
    <property type="molecule type" value="Genomic_DNA"/>
</dbReference>
<comment type="caution">
    <text evidence="4">The sequence shown here is derived from an EMBL/GenBank/DDBJ whole genome shotgun (WGS) entry which is preliminary data.</text>
</comment>
<dbReference type="SUPFAM" id="SSF48403">
    <property type="entry name" value="Ankyrin repeat"/>
    <property type="match status" value="1"/>
</dbReference>
<evidence type="ECO:0000256" key="1">
    <source>
        <dbReference type="ARBA" id="ARBA00022737"/>
    </source>
</evidence>
<dbReference type="PANTHER" id="PTHR24198:SF165">
    <property type="entry name" value="ANKYRIN REPEAT-CONTAINING PROTEIN-RELATED"/>
    <property type="match status" value="1"/>
</dbReference>
<proteinExistence type="predicted"/>
<dbReference type="Pfam" id="PF12796">
    <property type="entry name" value="Ank_2"/>
    <property type="match status" value="1"/>
</dbReference>
<gene>
    <name evidence="4" type="ORF">PG994_010109</name>
</gene>
<dbReference type="InterPro" id="IPR002110">
    <property type="entry name" value="Ankyrin_rpt"/>
</dbReference>